<evidence type="ECO:0000313" key="2">
    <source>
        <dbReference type="Proteomes" id="UP000313359"/>
    </source>
</evidence>
<evidence type="ECO:0000313" key="1">
    <source>
        <dbReference type="EMBL" id="RPD59218.1"/>
    </source>
</evidence>
<organism evidence="1 2">
    <name type="scientific">Lentinus tigrinus ALCF2SS1-6</name>
    <dbReference type="NCBI Taxonomy" id="1328759"/>
    <lineage>
        <taxon>Eukaryota</taxon>
        <taxon>Fungi</taxon>
        <taxon>Dikarya</taxon>
        <taxon>Basidiomycota</taxon>
        <taxon>Agaricomycotina</taxon>
        <taxon>Agaricomycetes</taxon>
        <taxon>Polyporales</taxon>
        <taxon>Polyporaceae</taxon>
        <taxon>Lentinus</taxon>
    </lineage>
</organism>
<name>A0A5C2S7D1_9APHY</name>
<proteinExistence type="predicted"/>
<dbReference type="AlphaFoldDB" id="A0A5C2S7D1"/>
<reference evidence="1" key="1">
    <citation type="journal article" date="2018" name="Genome Biol. Evol.">
        <title>Genomics and development of Lentinus tigrinus, a white-rot wood-decaying mushroom with dimorphic fruiting bodies.</title>
        <authorList>
            <person name="Wu B."/>
            <person name="Xu Z."/>
            <person name="Knudson A."/>
            <person name="Carlson A."/>
            <person name="Chen N."/>
            <person name="Kovaka S."/>
            <person name="LaButti K."/>
            <person name="Lipzen A."/>
            <person name="Pennachio C."/>
            <person name="Riley R."/>
            <person name="Schakwitz W."/>
            <person name="Umezawa K."/>
            <person name="Ohm R.A."/>
            <person name="Grigoriev I.V."/>
            <person name="Nagy L.G."/>
            <person name="Gibbons J."/>
            <person name="Hibbett D."/>
        </authorList>
    </citation>
    <scope>NUCLEOTIDE SEQUENCE [LARGE SCALE GENOMIC DNA]</scope>
    <source>
        <strain evidence="1">ALCF2SS1-6</strain>
    </source>
</reference>
<gene>
    <name evidence="1" type="ORF">L227DRAFT_165793</name>
</gene>
<keyword evidence="2" id="KW-1185">Reference proteome</keyword>
<sequence>MPPYIPTEITDAIVSAVHGAHTLAMCALVCRAWLPRSRAKLFTYIRIQDEQTYTLLVERVVRAETMSPYLASVNSFYLGRYDMDRLSQLARLFFVEFAGKLPGLRSLFLQSIDFTHQRPSVKWPLLLSQFSTITTLMLSNCRFSAFNDARRLLTALPLLSSLEIDDVTWPTVSHERHLQTTLRSRTCWPELNQLHIRDLSPQCIGTFLKWMTAALAGSPVKVLTLCFSNLPSTGTLREIADTFVGCVGSSVTDLAVDLTDILPLSGFVALENLSLSDWHGYLDNWQGVASVLQGVSSNTIQSIKFHPIHTLKRHSNSNNDPTFFHFDHDNLEELDRVLSGERFGNLREVILDVIAGDEESKELLCAHGRRCLPELRKRKILQLYINYRLQCLDVD</sequence>
<accession>A0A5C2S7D1</accession>
<dbReference type="Gene3D" id="3.80.10.10">
    <property type="entry name" value="Ribonuclease Inhibitor"/>
    <property type="match status" value="1"/>
</dbReference>
<dbReference type="EMBL" id="ML122271">
    <property type="protein sequence ID" value="RPD59218.1"/>
    <property type="molecule type" value="Genomic_DNA"/>
</dbReference>
<dbReference type="SUPFAM" id="SSF52047">
    <property type="entry name" value="RNI-like"/>
    <property type="match status" value="1"/>
</dbReference>
<protein>
    <recommendedName>
        <fullName evidence="3">F-box domain-containing protein</fullName>
    </recommendedName>
</protein>
<dbReference type="InterPro" id="IPR032675">
    <property type="entry name" value="LRR_dom_sf"/>
</dbReference>
<evidence type="ECO:0008006" key="3">
    <source>
        <dbReference type="Google" id="ProtNLM"/>
    </source>
</evidence>
<dbReference type="Proteomes" id="UP000313359">
    <property type="component" value="Unassembled WGS sequence"/>
</dbReference>